<gene>
    <name evidence="2" type="ORF">ORV05_01210</name>
</gene>
<keyword evidence="3" id="KW-1185">Reference proteome</keyword>
<sequence>MTTKKWTLSLVVAAAAIATLAAGGAVANASILDAGSTVNPAVGSAVRPAVQTSDDEITASDVTAVSLVDVRLVLENGQVIEGPSRG</sequence>
<accession>A0ABY7B2N1</accession>
<protein>
    <submittedName>
        <fullName evidence="2">Uncharacterized protein</fullName>
    </submittedName>
</protein>
<evidence type="ECO:0000313" key="3">
    <source>
        <dbReference type="Proteomes" id="UP001163203"/>
    </source>
</evidence>
<organism evidence="2 3">
    <name type="scientific">Amycolatopsis cynarae</name>
    <dbReference type="NCBI Taxonomy" id="2995223"/>
    <lineage>
        <taxon>Bacteria</taxon>
        <taxon>Bacillati</taxon>
        <taxon>Actinomycetota</taxon>
        <taxon>Actinomycetes</taxon>
        <taxon>Pseudonocardiales</taxon>
        <taxon>Pseudonocardiaceae</taxon>
        <taxon>Amycolatopsis</taxon>
    </lineage>
</organism>
<dbReference type="RefSeq" id="WP_268756607.1">
    <property type="nucleotide sequence ID" value="NZ_CP113836.1"/>
</dbReference>
<dbReference type="EMBL" id="CP113836">
    <property type="protein sequence ID" value="WAL66471.1"/>
    <property type="molecule type" value="Genomic_DNA"/>
</dbReference>
<feature type="chain" id="PRO_5047509347" evidence="1">
    <location>
        <begin position="22"/>
        <end position="86"/>
    </location>
</feature>
<dbReference type="Proteomes" id="UP001163203">
    <property type="component" value="Chromosome"/>
</dbReference>
<evidence type="ECO:0000256" key="1">
    <source>
        <dbReference type="SAM" id="SignalP"/>
    </source>
</evidence>
<reference evidence="2" key="1">
    <citation type="submission" date="2022-11" db="EMBL/GenBank/DDBJ databases">
        <authorList>
            <person name="Mo P."/>
        </authorList>
    </citation>
    <scope>NUCLEOTIDE SEQUENCE</scope>
    <source>
        <strain evidence="2">HUAS 11-8</strain>
    </source>
</reference>
<feature type="signal peptide" evidence="1">
    <location>
        <begin position="1"/>
        <end position="21"/>
    </location>
</feature>
<name>A0ABY7B2N1_9PSEU</name>
<proteinExistence type="predicted"/>
<evidence type="ECO:0000313" key="2">
    <source>
        <dbReference type="EMBL" id="WAL66471.1"/>
    </source>
</evidence>
<keyword evidence="1" id="KW-0732">Signal</keyword>